<name>A0ABT7ME64_9PSEU</name>
<accession>A0ABT7ME64</accession>
<evidence type="ECO:0000313" key="8">
    <source>
        <dbReference type="EMBL" id="MDL5158956.1"/>
    </source>
</evidence>
<feature type="domain" description="HTH luxR-type" evidence="6">
    <location>
        <begin position="140"/>
        <end position="211"/>
    </location>
</feature>
<dbReference type="InterPro" id="IPR001789">
    <property type="entry name" value="Sig_transdc_resp-reg_receiver"/>
</dbReference>
<dbReference type="PROSITE" id="PS00622">
    <property type="entry name" value="HTH_LUXR_1"/>
    <property type="match status" value="1"/>
</dbReference>
<dbReference type="SMART" id="SM00421">
    <property type="entry name" value="HTH_LUXR"/>
    <property type="match status" value="1"/>
</dbReference>
<dbReference type="InterPro" id="IPR036388">
    <property type="entry name" value="WH-like_DNA-bd_sf"/>
</dbReference>
<evidence type="ECO:0000259" key="6">
    <source>
        <dbReference type="PROSITE" id="PS50043"/>
    </source>
</evidence>
<keyword evidence="9" id="KW-1185">Reference proteome</keyword>
<dbReference type="InterPro" id="IPR058245">
    <property type="entry name" value="NreC/VraR/RcsB-like_REC"/>
</dbReference>
<dbReference type="Gene3D" id="1.10.10.10">
    <property type="entry name" value="Winged helix-like DNA-binding domain superfamily/Winged helix DNA-binding domain"/>
    <property type="match status" value="1"/>
</dbReference>
<protein>
    <submittedName>
        <fullName evidence="8">Response regulator transcription factor</fullName>
    </submittedName>
</protein>
<dbReference type="Gene3D" id="3.40.50.2300">
    <property type="match status" value="1"/>
</dbReference>
<dbReference type="PROSITE" id="PS50110">
    <property type="entry name" value="RESPONSE_REGULATORY"/>
    <property type="match status" value="1"/>
</dbReference>
<reference evidence="8 9" key="1">
    <citation type="submission" date="2023-06" db="EMBL/GenBank/DDBJ databases">
        <title>Actinomycetospora Odt1-22.</title>
        <authorList>
            <person name="Supong K."/>
        </authorList>
    </citation>
    <scope>NUCLEOTIDE SEQUENCE [LARGE SCALE GENOMIC DNA]</scope>
    <source>
        <strain evidence="8 9">Odt1-22</strain>
    </source>
</reference>
<dbReference type="PANTHER" id="PTHR43214">
    <property type="entry name" value="TWO-COMPONENT RESPONSE REGULATOR"/>
    <property type="match status" value="1"/>
</dbReference>
<dbReference type="SMART" id="SM00448">
    <property type="entry name" value="REC"/>
    <property type="match status" value="1"/>
</dbReference>
<dbReference type="EMBL" id="JASVWF010000006">
    <property type="protein sequence ID" value="MDL5158956.1"/>
    <property type="molecule type" value="Genomic_DNA"/>
</dbReference>
<keyword evidence="2" id="KW-0805">Transcription regulation</keyword>
<feature type="domain" description="Response regulatory" evidence="7">
    <location>
        <begin position="1"/>
        <end position="120"/>
    </location>
</feature>
<dbReference type="PRINTS" id="PR00038">
    <property type="entry name" value="HTHLUXR"/>
</dbReference>
<dbReference type="SUPFAM" id="SSF52172">
    <property type="entry name" value="CheY-like"/>
    <property type="match status" value="1"/>
</dbReference>
<dbReference type="InterPro" id="IPR000792">
    <property type="entry name" value="Tscrpt_reg_LuxR_C"/>
</dbReference>
<proteinExistence type="predicted"/>
<dbReference type="PANTHER" id="PTHR43214:SF24">
    <property type="entry name" value="TRANSCRIPTIONAL REGULATORY PROTEIN NARL-RELATED"/>
    <property type="match status" value="1"/>
</dbReference>
<dbReference type="InterPro" id="IPR016032">
    <property type="entry name" value="Sig_transdc_resp-reg_C-effctor"/>
</dbReference>
<keyword evidence="3" id="KW-0238">DNA-binding</keyword>
<evidence type="ECO:0000256" key="4">
    <source>
        <dbReference type="ARBA" id="ARBA00023163"/>
    </source>
</evidence>
<keyword evidence="4" id="KW-0804">Transcription</keyword>
<evidence type="ECO:0000256" key="2">
    <source>
        <dbReference type="ARBA" id="ARBA00023015"/>
    </source>
</evidence>
<evidence type="ECO:0000256" key="5">
    <source>
        <dbReference type="PROSITE-ProRule" id="PRU00169"/>
    </source>
</evidence>
<dbReference type="PROSITE" id="PS50043">
    <property type="entry name" value="HTH_LUXR_2"/>
    <property type="match status" value="1"/>
</dbReference>
<evidence type="ECO:0000256" key="1">
    <source>
        <dbReference type="ARBA" id="ARBA00022553"/>
    </source>
</evidence>
<evidence type="ECO:0000259" key="7">
    <source>
        <dbReference type="PROSITE" id="PS50110"/>
    </source>
</evidence>
<dbReference type="Pfam" id="PF00072">
    <property type="entry name" value="Response_reg"/>
    <property type="match status" value="1"/>
</dbReference>
<keyword evidence="1 5" id="KW-0597">Phosphoprotein</keyword>
<dbReference type="Pfam" id="PF00196">
    <property type="entry name" value="GerE"/>
    <property type="match status" value="1"/>
</dbReference>
<dbReference type="InterPro" id="IPR011006">
    <property type="entry name" value="CheY-like_superfamily"/>
</dbReference>
<dbReference type="SUPFAM" id="SSF46894">
    <property type="entry name" value="C-terminal effector domain of the bipartite response regulators"/>
    <property type="match status" value="1"/>
</dbReference>
<evidence type="ECO:0000313" key="9">
    <source>
        <dbReference type="Proteomes" id="UP001231924"/>
    </source>
</evidence>
<feature type="modified residue" description="4-aspartylphosphate" evidence="5">
    <location>
        <position position="50"/>
    </location>
</feature>
<evidence type="ECO:0000256" key="3">
    <source>
        <dbReference type="ARBA" id="ARBA00023125"/>
    </source>
</evidence>
<comment type="caution">
    <text evidence="8">The sequence shown here is derived from an EMBL/GenBank/DDBJ whole genome shotgun (WGS) entry which is preliminary data.</text>
</comment>
<dbReference type="Proteomes" id="UP001231924">
    <property type="component" value="Unassembled WGS sequence"/>
</dbReference>
<dbReference type="CDD" id="cd17535">
    <property type="entry name" value="REC_NarL-like"/>
    <property type="match status" value="1"/>
</dbReference>
<dbReference type="CDD" id="cd06170">
    <property type="entry name" value="LuxR_C_like"/>
    <property type="match status" value="1"/>
</dbReference>
<sequence length="219" mass="23363">MAIADDHPPFVRGLAAWLAELGVDVTGVAGDARELAALVALDPPDLVIVDVAMPPDRRDEGIRFAEELDATHPGIGVLVVSSYAEPGWARRLLARRPRGVGYLLKDTVDDTAVLRDALHRVAHGGVLVDPKISAQVAVPAPGPDGPLSPREIEVLREMAEGRSNAGVATALSISVRTVENHIRRLLPKIGVFEDPDGNARVRAALWWRDHGENLGSSTG</sequence>
<organism evidence="8 9">
    <name type="scientific">Actinomycetospora termitidis</name>
    <dbReference type="NCBI Taxonomy" id="3053470"/>
    <lineage>
        <taxon>Bacteria</taxon>
        <taxon>Bacillati</taxon>
        <taxon>Actinomycetota</taxon>
        <taxon>Actinomycetes</taxon>
        <taxon>Pseudonocardiales</taxon>
        <taxon>Pseudonocardiaceae</taxon>
        <taxon>Actinomycetospora</taxon>
    </lineage>
</organism>
<dbReference type="InterPro" id="IPR039420">
    <property type="entry name" value="WalR-like"/>
</dbReference>
<gene>
    <name evidence="8" type="ORF">QRT03_23510</name>
</gene>